<reference evidence="1" key="1">
    <citation type="journal article" date="2014" name="Front. Microbiol.">
        <title>High frequency of phylogenetically diverse reductive dehalogenase-homologous genes in deep subseafloor sedimentary metagenomes.</title>
        <authorList>
            <person name="Kawai M."/>
            <person name="Futagami T."/>
            <person name="Toyoda A."/>
            <person name="Takaki Y."/>
            <person name="Nishi S."/>
            <person name="Hori S."/>
            <person name="Arai W."/>
            <person name="Tsubouchi T."/>
            <person name="Morono Y."/>
            <person name="Uchiyama I."/>
            <person name="Ito T."/>
            <person name="Fujiyama A."/>
            <person name="Inagaki F."/>
            <person name="Takami H."/>
        </authorList>
    </citation>
    <scope>NUCLEOTIDE SEQUENCE</scope>
    <source>
        <strain evidence="1">Expedition CK06-06</strain>
    </source>
</reference>
<dbReference type="AlphaFoldDB" id="X0UBZ9"/>
<organism evidence="1">
    <name type="scientific">marine sediment metagenome</name>
    <dbReference type="NCBI Taxonomy" id="412755"/>
    <lineage>
        <taxon>unclassified sequences</taxon>
        <taxon>metagenomes</taxon>
        <taxon>ecological metagenomes</taxon>
    </lineage>
</organism>
<gene>
    <name evidence="1" type="ORF">S01H1_45830</name>
</gene>
<accession>X0UBZ9</accession>
<dbReference type="EMBL" id="BARS01029314">
    <property type="protein sequence ID" value="GAG03095.1"/>
    <property type="molecule type" value="Genomic_DNA"/>
</dbReference>
<name>X0UBZ9_9ZZZZ</name>
<protein>
    <submittedName>
        <fullName evidence="1">Uncharacterized protein</fullName>
    </submittedName>
</protein>
<sequence>MPKWATRIWLEIVGLRAERLQDIQPWDVVAEGCPFYMDDEDGSQVTEWFSDLWDSR</sequence>
<proteinExistence type="predicted"/>
<comment type="caution">
    <text evidence="1">The sequence shown here is derived from an EMBL/GenBank/DDBJ whole genome shotgun (WGS) entry which is preliminary data.</text>
</comment>
<feature type="non-terminal residue" evidence="1">
    <location>
        <position position="56"/>
    </location>
</feature>
<evidence type="ECO:0000313" key="1">
    <source>
        <dbReference type="EMBL" id="GAG03095.1"/>
    </source>
</evidence>